<dbReference type="PATRIC" id="fig|1183438.3.peg.476"/>
<organism evidence="8 9">
    <name type="scientific">Gloeobacter kilaueensis (strain ATCC BAA-2537 / CCAP 1431/1 / ULC 316 / JS1)</name>
    <dbReference type="NCBI Taxonomy" id="1183438"/>
    <lineage>
        <taxon>Bacteria</taxon>
        <taxon>Bacillati</taxon>
        <taxon>Cyanobacteriota</taxon>
        <taxon>Cyanophyceae</taxon>
        <taxon>Gloeobacterales</taxon>
        <taxon>Gloeobacteraceae</taxon>
        <taxon>Gloeobacter</taxon>
    </lineage>
</organism>
<feature type="domain" description="Cas12f1-like TNB" evidence="7">
    <location>
        <begin position="291"/>
        <end position="348"/>
    </location>
</feature>
<dbReference type="NCBIfam" id="NF040570">
    <property type="entry name" value="guided_TnpB"/>
    <property type="match status" value="1"/>
</dbReference>
<dbReference type="eggNOG" id="COG0675">
    <property type="taxonomic scope" value="Bacteria"/>
</dbReference>
<evidence type="ECO:0000256" key="5">
    <source>
        <dbReference type="SAM" id="MobiDB-lite"/>
    </source>
</evidence>
<evidence type="ECO:0000313" key="9">
    <source>
        <dbReference type="Proteomes" id="UP000017396"/>
    </source>
</evidence>
<reference evidence="8 9" key="1">
    <citation type="journal article" date="2013" name="PLoS ONE">
        <title>Cultivation and Complete Genome Sequencing of Gloeobacter kilaueensis sp. nov., from a Lava Cave in Kilauea Caldera, Hawai'i.</title>
        <authorList>
            <person name="Saw J.H."/>
            <person name="Schatz M."/>
            <person name="Brown M.V."/>
            <person name="Kunkel D.D."/>
            <person name="Foster J.S."/>
            <person name="Shick H."/>
            <person name="Christensen S."/>
            <person name="Hou S."/>
            <person name="Wan X."/>
            <person name="Donachie S.P."/>
        </authorList>
    </citation>
    <scope>NUCLEOTIDE SEQUENCE [LARGE SCALE GENOMIC DNA]</scope>
    <source>
        <strain evidence="9">JS</strain>
    </source>
</reference>
<keyword evidence="3" id="KW-0238">DNA-binding</keyword>
<dbReference type="Pfam" id="PF07282">
    <property type="entry name" value="Cas12f1-like_TNB"/>
    <property type="match status" value="1"/>
</dbReference>
<evidence type="ECO:0000259" key="6">
    <source>
        <dbReference type="Pfam" id="PF01385"/>
    </source>
</evidence>
<dbReference type="EMBL" id="CP003587">
    <property type="protein sequence ID" value="AGY56724.1"/>
    <property type="molecule type" value="Genomic_DNA"/>
</dbReference>
<dbReference type="RefSeq" id="WP_023171751.1">
    <property type="nucleotide sequence ID" value="NC_022600.1"/>
</dbReference>
<dbReference type="Proteomes" id="UP000017396">
    <property type="component" value="Chromosome"/>
</dbReference>
<evidence type="ECO:0000259" key="7">
    <source>
        <dbReference type="Pfam" id="PF07282"/>
    </source>
</evidence>
<proteinExistence type="inferred from homology"/>
<dbReference type="HOGENOM" id="CLU_032903_1_1_3"/>
<evidence type="ECO:0000256" key="2">
    <source>
        <dbReference type="ARBA" id="ARBA00022578"/>
    </source>
</evidence>
<name>U5QGG1_GLOK1</name>
<evidence type="ECO:0000256" key="1">
    <source>
        <dbReference type="ARBA" id="ARBA00008761"/>
    </source>
</evidence>
<feature type="domain" description="Probable transposase IS891/IS1136/IS1341" evidence="6">
    <location>
        <begin position="164"/>
        <end position="274"/>
    </location>
</feature>
<dbReference type="AlphaFoldDB" id="U5QGG1"/>
<evidence type="ECO:0000313" key="8">
    <source>
        <dbReference type="EMBL" id="AGY56724.1"/>
    </source>
</evidence>
<gene>
    <name evidence="8" type="ORF">GKIL_0478</name>
</gene>
<dbReference type="Pfam" id="PF01385">
    <property type="entry name" value="OrfB_IS605"/>
    <property type="match status" value="1"/>
</dbReference>
<dbReference type="GO" id="GO:0003677">
    <property type="term" value="F:DNA binding"/>
    <property type="evidence" value="ECO:0007669"/>
    <property type="project" value="UniProtKB-KW"/>
</dbReference>
<dbReference type="GO" id="GO:0006310">
    <property type="term" value="P:DNA recombination"/>
    <property type="evidence" value="ECO:0007669"/>
    <property type="project" value="UniProtKB-KW"/>
</dbReference>
<comment type="similarity">
    <text evidence="1">In the C-terminal section; belongs to the transposase 35 family.</text>
</comment>
<dbReference type="InterPro" id="IPR001959">
    <property type="entry name" value="Transposase"/>
</dbReference>
<dbReference type="OrthoDB" id="442016at2"/>
<dbReference type="STRING" id="1183438.GKIL_0478"/>
<sequence>MLILEVKLKGRPQQFEAIDGAIRAAQFIRNKAVEYWQNHTTAGKHDLNKYCAVLAQEFEWAQKLNSMARQASAERAWSSIARFLDSRRRKISGKRRFPRFKHNSRTVEYKSTGWKLSDDRKSITFTDGFQIGQLRLIGTYDLSYQRDLIKRVRLVRRADGYYCQFCVDVERQVNHTYNGAMAGLDMGLDDFCTTTSGERIASPAGIARSERGFRRLRRRLNRKQKKSKNRSKLVRRLNRKYLKLTRQRKDFAIKSAKALCESNDLIVYENLKIRPRSRRYRQCRSFSDDIWPVFARWLEYYARLHRIVTVALSPRFSRTLCPRCGHPQQQALSSRTHCCVQCGHRETRAAQLLAREILVRGIQQLSTAGHVETAGLEPEKSLGREAPLPGTGN</sequence>
<evidence type="ECO:0000256" key="3">
    <source>
        <dbReference type="ARBA" id="ARBA00023125"/>
    </source>
</evidence>
<dbReference type="GO" id="GO:0032196">
    <property type="term" value="P:transposition"/>
    <property type="evidence" value="ECO:0007669"/>
    <property type="project" value="UniProtKB-KW"/>
</dbReference>
<accession>U5QGG1</accession>
<feature type="region of interest" description="Disordered" evidence="5">
    <location>
        <begin position="373"/>
        <end position="393"/>
    </location>
</feature>
<evidence type="ECO:0000256" key="4">
    <source>
        <dbReference type="ARBA" id="ARBA00023172"/>
    </source>
</evidence>
<keyword evidence="4" id="KW-0233">DNA recombination</keyword>
<keyword evidence="2" id="KW-0815">Transposition</keyword>
<keyword evidence="9" id="KW-1185">Reference proteome</keyword>
<dbReference type="KEGG" id="glj:GKIL_0478"/>
<dbReference type="InterPro" id="IPR010095">
    <property type="entry name" value="Cas12f1-like_TNB"/>
</dbReference>
<protein>
    <submittedName>
        <fullName evidence="8">Transposase</fullName>
    </submittedName>
</protein>